<evidence type="ECO:0000256" key="1">
    <source>
        <dbReference type="ARBA" id="ARBA00007656"/>
    </source>
</evidence>
<evidence type="ECO:0000313" key="10">
    <source>
        <dbReference type="Proteomes" id="UP000316781"/>
    </source>
</evidence>
<feature type="domain" description="PpiC" evidence="8">
    <location>
        <begin position="190"/>
        <end position="289"/>
    </location>
</feature>
<dbReference type="PANTHER" id="PTHR47245:SF3">
    <property type="entry name" value="PEPTIDYL-PROLYL CIS-TRANS ISOMERASE, PPIC-TYPE-RELATED"/>
    <property type="match status" value="1"/>
</dbReference>
<dbReference type="InterPro" id="IPR050245">
    <property type="entry name" value="PrsA_foldase"/>
</dbReference>
<dbReference type="Pfam" id="PF13145">
    <property type="entry name" value="Rotamase_2"/>
    <property type="match status" value="1"/>
</dbReference>
<feature type="chain" id="PRO_5021757517" description="Parvulin-like PPIase" evidence="7">
    <location>
        <begin position="37"/>
        <end position="347"/>
    </location>
</feature>
<feature type="signal peptide" evidence="7">
    <location>
        <begin position="1"/>
        <end position="36"/>
    </location>
</feature>
<evidence type="ECO:0000256" key="4">
    <source>
        <dbReference type="ARBA" id="ARBA00031484"/>
    </source>
</evidence>
<comment type="caution">
    <text evidence="9">The sequence shown here is derived from an EMBL/GenBank/DDBJ whole genome shotgun (WGS) entry which is preliminary data.</text>
</comment>
<dbReference type="InterPro" id="IPR027304">
    <property type="entry name" value="Trigger_fact/SurA_dom_sf"/>
</dbReference>
<sequence>MNNVSSRVATLYGAVRALAIGATMSAAMSMPSEALAQSLFDGFAAPKPKPKPAQQAPSASKPKPPAESAGVNGKTSEEVVAHVGGSEITASQLRAYFAALGAREQAAIVKEPALLSQAVRALLNERIVLQEAIANKWDQQPHIAAQLEQVRERAIVELYLQSVSNPPANFPSEDELQKAYDANRSAFVVPRQFQLGHIFVSAPKDADRATEEKAKKSLDEIERKLKAAGADFMAVARAGNEAADGGEPGWVAEGQIRPEIRTRVMGLAKGAVSESIHLDDGWHIVKLIDTKASYTRPLAEARDQLAQQMRAERASALRRAYVNELLKRHPAAVNEIALSNLLASVPK</sequence>
<evidence type="ECO:0000256" key="2">
    <source>
        <dbReference type="ARBA" id="ARBA00018370"/>
    </source>
</evidence>
<evidence type="ECO:0000313" key="9">
    <source>
        <dbReference type="EMBL" id="TRL37409.1"/>
    </source>
</evidence>
<feature type="compositionally biased region" description="Low complexity" evidence="6">
    <location>
        <begin position="52"/>
        <end position="61"/>
    </location>
</feature>
<protein>
    <recommendedName>
        <fullName evidence="2">Parvulin-like PPIase</fullName>
    </recommendedName>
    <alternativeName>
        <fullName evidence="3">Peptidyl-prolyl cis-trans isomerase plp</fullName>
    </alternativeName>
    <alternativeName>
        <fullName evidence="4">Rotamase plp</fullName>
    </alternativeName>
</protein>
<dbReference type="GO" id="GO:0003755">
    <property type="term" value="F:peptidyl-prolyl cis-trans isomerase activity"/>
    <property type="evidence" value="ECO:0007669"/>
    <property type="project" value="UniProtKB-KW"/>
</dbReference>
<keyword evidence="5" id="KW-0697">Rotamase</keyword>
<dbReference type="AlphaFoldDB" id="A0A549T6A7"/>
<evidence type="ECO:0000256" key="6">
    <source>
        <dbReference type="SAM" id="MobiDB-lite"/>
    </source>
</evidence>
<dbReference type="PANTHER" id="PTHR47245">
    <property type="entry name" value="PEPTIDYLPROLYL ISOMERASE"/>
    <property type="match status" value="1"/>
</dbReference>
<dbReference type="PROSITE" id="PS50198">
    <property type="entry name" value="PPIC_PPIASE_2"/>
    <property type="match status" value="1"/>
</dbReference>
<dbReference type="InterPro" id="IPR046357">
    <property type="entry name" value="PPIase_dom_sf"/>
</dbReference>
<dbReference type="Proteomes" id="UP000316781">
    <property type="component" value="Unassembled WGS sequence"/>
</dbReference>
<organism evidence="9 10">
    <name type="scientific">Methylosinus sporium</name>
    <dbReference type="NCBI Taxonomy" id="428"/>
    <lineage>
        <taxon>Bacteria</taxon>
        <taxon>Pseudomonadati</taxon>
        <taxon>Pseudomonadota</taxon>
        <taxon>Alphaproteobacteria</taxon>
        <taxon>Hyphomicrobiales</taxon>
        <taxon>Methylocystaceae</taxon>
        <taxon>Methylosinus</taxon>
    </lineage>
</organism>
<comment type="similarity">
    <text evidence="1">Belongs to the PpiC/parvulin rotamase family.</text>
</comment>
<dbReference type="Gene3D" id="3.10.50.40">
    <property type="match status" value="1"/>
</dbReference>
<dbReference type="InterPro" id="IPR000297">
    <property type="entry name" value="PPIase_PpiC"/>
</dbReference>
<name>A0A549T6A7_METSR</name>
<accession>A0A549T6A7</accession>
<dbReference type="SUPFAM" id="SSF54534">
    <property type="entry name" value="FKBP-like"/>
    <property type="match status" value="1"/>
</dbReference>
<evidence type="ECO:0000256" key="3">
    <source>
        <dbReference type="ARBA" id="ARBA00030642"/>
    </source>
</evidence>
<reference evidence="9 10" key="1">
    <citation type="submission" date="2019-07" db="EMBL/GenBank/DDBJ databases">
        <title>Ln-dependent methylotrophs.</title>
        <authorList>
            <person name="Tani A."/>
        </authorList>
    </citation>
    <scope>NUCLEOTIDE SEQUENCE [LARGE SCALE GENOMIC DNA]</scope>
    <source>
        <strain evidence="9 10">SM89A</strain>
    </source>
</reference>
<keyword evidence="7" id="KW-0732">Signal</keyword>
<evidence type="ECO:0000256" key="7">
    <source>
        <dbReference type="SAM" id="SignalP"/>
    </source>
</evidence>
<dbReference type="SUPFAM" id="SSF109998">
    <property type="entry name" value="Triger factor/SurA peptide-binding domain-like"/>
    <property type="match status" value="1"/>
</dbReference>
<feature type="region of interest" description="Disordered" evidence="6">
    <location>
        <begin position="46"/>
        <end position="75"/>
    </location>
</feature>
<keyword evidence="5 9" id="KW-0413">Isomerase</keyword>
<evidence type="ECO:0000256" key="5">
    <source>
        <dbReference type="PROSITE-ProRule" id="PRU00278"/>
    </source>
</evidence>
<proteinExistence type="inferred from homology"/>
<evidence type="ECO:0000259" key="8">
    <source>
        <dbReference type="PROSITE" id="PS50198"/>
    </source>
</evidence>
<dbReference type="EMBL" id="VJMF01000012">
    <property type="protein sequence ID" value="TRL37409.1"/>
    <property type="molecule type" value="Genomic_DNA"/>
</dbReference>
<gene>
    <name evidence="9" type="ORF">FM996_02640</name>
</gene>